<accession>A0A1J5S9C9</accession>
<keyword evidence="2 7" id="KW-0255">Endonuclease</keyword>
<dbReference type="NCBIfam" id="TIGR00629">
    <property type="entry name" value="uvde"/>
    <property type="match status" value="1"/>
</dbReference>
<dbReference type="Gene3D" id="3.20.20.150">
    <property type="entry name" value="Divalent-metal-dependent TIM barrel enzymes"/>
    <property type="match status" value="1"/>
</dbReference>
<keyword evidence="6" id="KW-0234">DNA repair</keyword>
<dbReference type="GO" id="GO:0004519">
    <property type="term" value="F:endonuclease activity"/>
    <property type="evidence" value="ECO:0007669"/>
    <property type="project" value="UniProtKB-KW"/>
</dbReference>
<protein>
    <submittedName>
        <fullName evidence="7">UV DNA damage endonuclease</fullName>
        <ecNumber evidence="7">3.-.-.-</ecNumber>
    </submittedName>
</protein>
<evidence type="ECO:0000256" key="5">
    <source>
        <dbReference type="ARBA" id="ARBA00022801"/>
    </source>
</evidence>
<comment type="caution">
    <text evidence="7">The sequence shown here is derived from an EMBL/GenBank/DDBJ whole genome shotgun (WGS) entry which is preliminary data.</text>
</comment>
<dbReference type="EC" id="3.-.-.-" evidence="7"/>
<evidence type="ECO:0000256" key="4">
    <source>
        <dbReference type="ARBA" id="ARBA00022769"/>
    </source>
</evidence>
<organism evidence="7">
    <name type="scientific">mine drainage metagenome</name>
    <dbReference type="NCBI Taxonomy" id="410659"/>
    <lineage>
        <taxon>unclassified sequences</taxon>
        <taxon>metagenomes</taxon>
        <taxon>ecological metagenomes</taxon>
    </lineage>
</organism>
<evidence type="ECO:0000256" key="3">
    <source>
        <dbReference type="ARBA" id="ARBA00022763"/>
    </source>
</evidence>
<dbReference type="GO" id="GO:0009411">
    <property type="term" value="P:response to UV"/>
    <property type="evidence" value="ECO:0007669"/>
    <property type="project" value="InterPro"/>
</dbReference>
<evidence type="ECO:0000256" key="2">
    <source>
        <dbReference type="ARBA" id="ARBA00022759"/>
    </source>
</evidence>
<keyword evidence="1" id="KW-0540">Nuclease</keyword>
<reference evidence="7" key="1">
    <citation type="submission" date="2016-10" db="EMBL/GenBank/DDBJ databases">
        <title>Sequence of Gallionella enrichment culture.</title>
        <authorList>
            <person name="Poehlein A."/>
            <person name="Muehling M."/>
            <person name="Daniel R."/>
        </authorList>
    </citation>
    <scope>NUCLEOTIDE SEQUENCE</scope>
</reference>
<dbReference type="InterPro" id="IPR036237">
    <property type="entry name" value="Xyl_isomerase-like_sf"/>
</dbReference>
<keyword evidence="5 7" id="KW-0378">Hydrolase</keyword>
<dbReference type="EMBL" id="MLJW01000052">
    <property type="protein sequence ID" value="OIR05121.1"/>
    <property type="molecule type" value="Genomic_DNA"/>
</dbReference>
<dbReference type="PANTHER" id="PTHR31290">
    <property type="entry name" value="UV-DAMAGE ENDONUCLEASE"/>
    <property type="match status" value="1"/>
</dbReference>
<evidence type="ECO:0000256" key="6">
    <source>
        <dbReference type="ARBA" id="ARBA00023204"/>
    </source>
</evidence>
<name>A0A1J5S9C9_9ZZZZ</name>
<dbReference type="AlphaFoldDB" id="A0A1J5S9C9"/>
<evidence type="ECO:0000313" key="7">
    <source>
        <dbReference type="EMBL" id="OIR05121.1"/>
    </source>
</evidence>
<keyword evidence="3" id="KW-0227">DNA damage</keyword>
<evidence type="ECO:0000256" key="1">
    <source>
        <dbReference type="ARBA" id="ARBA00022722"/>
    </source>
</evidence>
<dbReference type="Pfam" id="PF03851">
    <property type="entry name" value="UvdE"/>
    <property type="match status" value="1"/>
</dbReference>
<proteinExistence type="predicted"/>
<dbReference type="InterPro" id="IPR004601">
    <property type="entry name" value="UvdE"/>
</dbReference>
<keyword evidence="4" id="KW-0228">DNA excision</keyword>
<gene>
    <name evidence="7" type="primary">uvsE</name>
    <name evidence="7" type="ORF">GALL_126790</name>
</gene>
<dbReference type="GO" id="GO:0006289">
    <property type="term" value="P:nucleotide-excision repair"/>
    <property type="evidence" value="ECO:0007669"/>
    <property type="project" value="InterPro"/>
</dbReference>
<dbReference type="SUPFAM" id="SSF51658">
    <property type="entry name" value="Xylose isomerase-like"/>
    <property type="match status" value="1"/>
</dbReference>
<sequence>MPRRSATAKERTPSPVGRLRLGLCCQFAAEPIRFSVTTAASLRKLTRPAALDRLAGLCRGNADSLLRALSFCAARGIGAFRILTPILPLKTHPDVGYRVEELPGADDLVAQFRRCGDFAREHGIRTGFHPDQFVVLNSPDPGIVARSIEDLESQAEIAEWTNADTINIHGGGAYGDKPAALDRFRRNLDRLSPRARSRLTVENDDTIFTPSDLLPLCRAEGIPLVYDVHHHRCLPDGLSIADATAEARRTWNREPLFHLSSPIAGWEGPDPRRHHDYVDPRDFPAEWLGWDLTVEVEAKAKELAVNRLRTELQPRLPTG</sequence>
<dbReference type="GO" id="GO:0016787">
    <property type="term" value="F:hydrolase activity"/>
    <property type="evidence" value="ECO:0007669"/>
    <property type="project" value="UniProtKB-KW"/>
</dbReference>
<dbReference type="PANTHER" id="PTHR31290:SF5">
    <property type="entry name" value="UV-DAMAGE ENDONUCLEASE"/>
    <property type="match status" value="1"/>
</dbReference>